<reference evidence="3" key="2">
    <citation type="journal article" date="2023" name="Int. J. Mol. Sci.">
        <title>De Novo Assembly and Annotation of 11 Diverse Shrub Willow (Salix) Genomes Reveals Novel Gene Organization in Sex-Linked Regions.</title>
        <authorList>
            <person name="Hyden B."/>
            <person name="Feng K."/>
            <person name="Yates T.B."/>
            <person name="Jawdy S."/>
            <person name="Cereghino C."/>
            <person name="Smart L.B."/>
            <person name="Muchero W."/>
        </authorList>
    </citation>
    <scope>NUCLEOTIDE SEQUENCE</scope>
    <source>
        <tissue evidence="3">Shoot tip</tissue>
    </source>
</reference>
<sequence length="119" mass="13364">MAWQGVFSANGLKNDVVPLMGLVTINGLGWYDSDDDATIRIVQSDFSVKLLCRRDKVVDFQWNASDPWTVVSVSDDDESTGGGGTLQIWRMIDMIHRDEEDVLAELENFKSHILACERS</sequence>
<evidence type="ECO:0000256" key="2">
    <source>
        <dbReference type="ARBA" id="ARBA00022737"/>
    </source>
</evidence>
<dbReference type="AlphaFoldDB" id="A0A9Q0PY88"/>
<evidence type="ECO:0000313" key="4">
    <source>
        <dbReference type="Proteomes" id="UP001151752"/>
    </source>
</evidence>
<dbReference type="Proteomes" id="UP001151752">
    <property type="component" value="Chromosome 3"/>
</dbReference>
<reference evidence="3" key="1">
    <citation type="submission" date="2022-11" db="EMBL/GenBank/DDBJ databases">
        <authorList>
            <person name="Hyden B.L."/>
            <person name="Feng K."/>
            <person name="Yates T."/>
            <person name="Jawdy S."/>
            <person name="Smart L.B."/>
            <person name="Muchero W."/>
        </authorList>
    </citation>
    <scope>NUCLEOTIDE SEQUENCE</scope>
    <source>
        <tissue evidence="3">Shoot tip</tissue>
    </source>
</reference>
<dbReference type="InterPro" id="IPR050459">
    <property type="entry name" value="WD_repeat_RBAP46/RBAP48/MSI1"/>
</dbReference>
<comment type="caution">
    <text evidence="3">The sequence shown here is derived from an EMBL/GenBank/DDBJ whole genome shotgun (WGS) entry which is preliminary data.</text>
</comment>
<evidence type="ECO:0000313" key="3">
    <source>
        <dbReference type="EMBL" id="KAJ6696291.1"/>
    </source>
</evidence>
<dbReference type="EMBL" id="JAPFFM010000017">
    <property type="protein sequence ID" value="KAJ6696291.1"/>
    <property type="molecule type" value="Genomic_DNA"/>
</dbReference>
<name>A0A9Q0PY88_9ROSI</name>
<keyword evidence="4" id="KW-1185">Reference proteome</keyword>
<evidence type="ECO:0000256" key="1">
    <source>
        <dbReference type="ARBA" id="ARBA00022574"/>
    </source>
</evidence>
<dbReference type="Gene3D" id="2.130.10.10">
    <property type="entry name" value="YVTN repeat-like/Quinoprotein amine dehydrogenase"/>
    <property type="match status" value="1"/>
</dbReference>
<organism evidence="3 4">
    <name type="scientific">Salix koriyanagi</name>
    <dbReference type="NCBI Taxonomy" id="2511006"/>
    <lineage>
        <taxon>Eukaryota</taxon>
        <taxon>Viridiplantae</taxon>
        <taxon>Streptophyta</taxon>
        <taxon>Embryophyta</taxon>
        <taxon>Tracheophyta</taxon>
        <taxon>Spermatophyta</taxon>
        <taxon>Magnoliopsida</taxon>
        <taxon>eudicotyledons</taxon>
        <taxon>Gunneridae</taxon>
        <taxon>Pentapetalae</taxon>
        <taxon>rosids</taxon>
        <taxon>fabids</taxon>
        <taxon>Malpighiales</taxon>
        <taxon>Salicaceae</taxon>
        <taxon>Saliceae</taxon>
        <taxon>Salix</taxon>
    </lineage>
</organism>
<proteinExistence type="predicted"/>
<accession>A0A9Q0PY88</accession>
<keyword evidence="1" id="KW-0853">WD repeat</keyword>
<keyword evidence="2" id="KW-0677">Repeat</keyword>
<protein>
    <submittedName>
        <fullName evidence="3">WD40 REPEAT FAMILY</fullName>
    </submittedName>
</protein>
<dbReference type="InterPro" id="IPR015943">
    <property type="entry name" value="WD40/YVTN_repeat-like_dom_sf"/>
</dbReference>
<dbReference type="PANTHER" id="PTHR22850">
    <property type="entry name" value="WD40 REPEAT FAMILY"/>
    <property type="match status" value="1"/>
</dbReference>
<gene>
    <name evidence="3" type="ORF">OIU74_015226</name>
</gene>